<evidence type="ECO:0000256" key="1">
    <source>
        <dbReference type="SAM" id="MobiDB-lite"/>
    </source>
</evidence>
<gene>
    <name evidence="2" type="ORF">O181_115658</name>
</gene>
<proteinExistence type="predicted"/>
<name>A0A9Q3PVR6_9BASI</name>
<organism evidence="2 3">
    <name type="scientific">Austropuccinia psidii MF-1</name>
    <dbReference type="NCBI Taxonomy" id="1389203"/>
    <lineage>
        <taxon>Eukaryota</taxon>
        <taxon>Fungi</taxon>
        <taxon>Dikarya</taxon>
        <taxon>Basidiomycota</taxon>
        <taxon>Pucciniomycotina</taxon>
        <taxon>Pucciniomycetes</taxon>
        <taxon>Pucciniales</taxon>
        <taxon>Sphaerophragmiaceae</taxon>
        <taxon>Austropuccinia</taxon>
    </lineage>
</organism>
<feature type="region of interest" description="Disordered" evidence="1">
    <location>
        <begin position="1"/>
        <end position="47"/>
    </location>
</feature>
<dbReference type="AlphaFoldDB" id="A0A9Q3PVR6"/>
<protein>
    <submittedName>
        <fullName evidence="2">Uncharacterized protein</fullName>
    </submittedName>
</protein>
<feature type="compositionally biased region" description="Polar residues" evidence="1">
    <location>
        <begin position="1"/>
        <end position="12"/>
    </location>
</feature>
<evidence type="ECO:0000313" key="3">
    <source>
        <dbReference type="Proteomes" id="UP000765509"/>
    </source>
</evidence>
<keyword evidence="3" id="KW-1185">Reference proteome</keyword>
<dbReference type="Proteomes" id="UP000765509">
    <property type="component" value="Unassembled WGS sequence"/>
</dbReference>
<reference evidence="2" key="1">
    <citation type="submission" date="2021-03" db="EMBL/GenBank/DDBJ databases">
        <title>Draft genome sequence of rust myrtle Austropuccinia psidii MF-1, a brazilian biotype.</title>
        <authorList>
            <person name="Quecine M.C."/>
            <person name="Pachon D.M.R."/>
            <person name="Bonatelli M.L."/>
            <person name="Correr F.H."/>
            <person name="Franceschini L.M."/>
            <person name="Leite T.F."/>
            <person name="Margarido G.R.A."/>
            <person name="Almeida C.A."/>
            <person name="Ferrarezi J.A."/>
            <person name="Labate C.A."/>
        </authorList>
    </citation>
    <scope>NUCLEOTIDE SEQUENCE</scope>
    <source>
        <strain evidence="2">MF-1</strain>
    </source>
</reference>
<accession>A0A9Q3PVR6</accession>
<sequence length="109" mass="11649">MSPTKSESNYSIKSNGSGTGHSSHKSKRQECQPRGEVQMEDARTSTSSQMLAITFDTLLESPEAYITAIPVLISEIFSTGNSGNIPVSVQFLYGGKAAGVGTSYQLVDR</sequence>
<dbReference type="EMBL" id="AVOT02097321">
    <property type="protein sequence ID" value="MBW0575943.1"/>
    <property type="molecule type" value="Genomic_DNA"/>
</dbReference>
<comment type="caution">
    <text evidence="2">The sequence shown here is derived from an EMBL/GenBank/DDBJ whole genome shotgun (WGS) entry which is preliminary data.</text>
</comment>
<evidence type="ECO:0000313" key="2">
    <source>
        <dbReference type="EMBL" id="MBW0575943.1"/>
    </source>
</evidence>